<keyword evidence="5" id="KW-1185">Reference proteome</keyword>
<evidence type="ECO:0000256" key="3">
    <source>
        <dbReference type="ARBA" id="ARBA00022723"/>
    </source>
</evidence>
<dbReference type="Gene3D" id="3.90.550.10">
    <property type="entry name" value="Spore Coat Polysaccharide Biosynthesis Protein SpsA, Chain A"/>
    <property type="match status" value="1"/>
</dbReference>
<dbReference type="InterPro" id="IPR029044">
    <property type="entry name" value="Nucleotide-diphossugar_trans"/>
</dbReference>
<proteinExistence type="predicted"/>
<protein>
    <submittedName>
        <fullName evidence="4">Lipopolysaccharide biosynthesis protein, LPS:glycosyltransferase</fullName>
    </submittedName>
</protein>
<sequence>MTRIGKDHMQGVSCGGVTAGAAEPMAILFCAEPKYFEPLAVAATSVVANAPGAAIDFHVLTCDHDDAAERALARCLAHGPRVSLTVHHVDPGLVNGFFVDRYLKKECYLRLLAAQVLPDAVKKVIYLDCDVVAVADLRSLWSDGLNGRLLAAAPDFPLIPQVRSRERLAALGIPAAFTYVNSGVLVMDLDRWRREAVAERLAAFIDRMGSRLDLHDQDAINAVLWDDINLLDYRWNVQARIYRCSRRSDPAEFRATRDARRAPAIIHYTGSEKPWLFRSRIPCKRAFRRYQAMTPWPDAGPRLASGWQRAEYRCDRALSSIGIDYLQVLYYARRLPAKLRLAGSTGASTTQPGIHMSETIDG</sequence>
<dbReference type="OrthoDB" id="5672604at2"/>
<keyword evidence="3" id="KW-0479">Metal-binding</keyword>
<dbReference type="GO" id="GO:0016757">
    <property type="term" value="F:glycosyltransferase activity"/>
    <property type="evidence" value="ECO:0007669"/>
    <property type="project" value="UniProtKB-KW"/>
</dbReference>
<dbReference type="GO" id="GO:0046872">
    <property type="term" value="F:metal ion binding"/>
    <property type="evidence" value="ECO:0007669"/>
    <property type="project" value="UniProtKB-KW"/>
</dbReference>
<keyword evidence="1" id="KW-0328">Glycosyltransferase</keyword>
<dbReference type="AlphaFoldDB" id="A0A1M4URX0"/>
<dbReference type="EMBL" id="FQUE01000001">
    <property type="protein sequence ID" value="SHE59444.1"/>
    <property type="molecule type" value="Genomic_DNA"/>
</dbReference>
<dbReference type="InterPro" id="IPR050748">
    <property type="entry name" value="Glycosyltrans_8_dom-fam"/>
</dbReference>
<evidence type="ECO:0000313" key="4">
    <source>
        <dbReference type="EMBL" id="SHE59444.1"/>
    </source>
</evidence>
<dbReference type="STRING" id="366533.SAMN05444339_101830"/>
<dbReference type="PANTHER" id="PTHR13778:SF47">
    <property type="entry name" value="LIPOPOLYSACCHARIDE 1,3-GALACTOSYLTRANSFERASE"/>
    <property type="match status" value="1"/>
</dbReference>
<dbReference type="Pfam" id="PF01501">
    <property type="entry name" value="Glyco_transf_8"/>
    <property type="match status" value="1"/>
</dbReference>
<dbReference type="InterPro" id="IPR002495">
    <property type="entry name" value="Glyco_trans_8"/>
</dbReference>
<dbReference type="CDD" id="cd04194">
    <property type="entry name" value="GT8_A4GalT_like"/>
    <property type="match status" value="1"/>
</dbReference>
<accession>A0A1M4URX0</accession>
<evidence type="ECO:0000256" key="1">
    <source>
        <dbReference type="ARBA" id="ARBA00022676"/>
    </source>
</evidence>
<evidence type="ECO:0000313" key="5">
    <source>
        <dbReference type="Proteomes" id="UP000183987"/>
    </source>
</evidence>
<dbReference type="Proteomes" id="UP000183987">
    <property type="component" value="Unassembled WGS sequence"/>
</dbReference>
<name>A0A1M4URX0_LOKAT</name>
<organism evidence="4 5">
    <name type="scientific">Loktanella atrilutea</name>
    <dbReference type="NCBI Taxonomy" id="366533"/>
    <lineage>
        <taxon>Bacteria</taxon>
        <taxon>Pseudomonadati</taxon>
        <taxon>Pseudomonadota</taxon>
        <taxon>Alphaproteobacteria</taxon>
        <taxon>Rhodobacterales</taxon>
        <taxon>Roseobacteraceae</taxon>
        <taxon>Loktanella</taxon>
    </lineage>
</organism>
<reference evidence="5" key="1">
    <citation type="submission" date="2016-11" db="EMBL/GenBank/DDBJ databases">
        <authorList>
            <person name="Varghese N."/>
            <person name="Submissions S."/>
        </authorList>
    </citation>
    <scope>NUCLEOTIDE SEQUENCE [LARGE SCALE GENOMIC DNA]</scope>
    <source>
        <strain evidence="5">DSM 29326</strain>
    </source>
</reference>
<dbReference type="PANTHER" id="PTHR13778">
    <property type="entry name" value="GLYCOSYLTRANSFERASE 8 DOMAIN-CONTAINING PROTEIN"/>
    <property type="match status" value="1"/>
</dbReference>
<dbReference type="RefSeq" id="WP_084114057.1">
    <property type="nucleotide sequence ID" value="NZ_FQUE01000001.1"/>
</dbReference>
<keyword evidence="2 4" id="KW-0808">Transferase</keyword>
<gene>
    <name evidence="4" type="ORF">SAMN05444339_101830</name>
</gene>
<dbReference type="SUPFAM" id="SSF53448">
    <property type="entry name" value="Nucleotide-diphospho-sugar transferases"/>
    <property type="match status" value="1"/>
</dbReference>
<evidence type="ECO:0000256" key="2">
    <source>
        <dbReference type="ARBA" id="ARBA00022679"/>
    </source>
</evidence>